<evidence type="ECO:0000256" key="1">
    <source>
        <dbReference type="ARBA" id="ARBA00004651"/>
    </source>
</evidence>
<reference evidence="7 8" key="1">
    <citation type="submission" date="2013-07" db="EMBL/GenBank/DDBJ databases">
        <title>Thioclava pacifica DSM 10166 Genome Sequencing.</title>
        <authorList>
            <person name="Lai Q."/>
            <person name="Shao Z."/>
        </authorList>
    </citation>
    <scope>NUCLEOTIDE SEQUENCE [LARGE SCALE GENOMIC DNA]</scope>
    <source>
        <strain evidence="7 8">DSM 10166</strain>
    </source>
</reference>
<feature type="transmembrane region" description="Helical" evidence="6">
    <location>
        <begin position="157"/>
        <end position="179"/>
    </location>
</feature>
<accession>A0A074J0G5</accession>
<feature type="transmembrane region" description="Helical" evidence="6">
    <location>
        <begin position="401"/>
        <end position="426"/>
    </location>
</feature>
<feature type="transmembrane region" description="Helical" evidence="6">
    <location>
        <begin position="346"/>
        <end position="366"/>
    </location>
</feature>
<dbReference type="Proteomes" id="UP000027432">
    <property type="component" value="Unassembled WGS sequence"/>
</dbReference>
<dbReference type="OrthoDB" id="7828817at2"/>
<sequence length="432" mass="45647">MTDLPGAGVSAPVSSSPVAQLSLRRNIVYAMVGRGYYAITQFLIIAITARLGSVSDVGALTLATALVTPLFFFTSMGAKTVMTVDDFDRFTRADYVGLRFAGGLIALVASMLTVALIYPDRGWLVIASVAGVALVRFFGAQAALNQAIFQRAERLDYVAASIFTRATAGLAAFALAFWWSRDLPLALFCEAALWFASYWLVDTRLLARLGMEIPLAILRQTTLRRIWALTLWVLPMGFALWLMRAVGSIPPVMLEHYAGLGAVGLFGALAYAHTLMSMVSNAMAGAAAARLRRCAREGRMAAFQSLTRKMMLFSGGLGLGALAVAWVIGAPLLGLVFGPDYADRELFTVIVGASGLALVAATLNTAITALHAFGWRVAVAGASFLAGLAVALALVPTHGALGGGVAFLASSAVSLVMSWGACRLLISRAKRV</sequence>
<feature type="transmembrane region" description="Helical" evidence="6">
    <location>
        <begin position="310"/>
        <end position="334"/>
    </location>
</feature>
<evidence type="ECO:0008006" key="9">
    <source>
        <dbReference type="Google" id="ProtNLM"/>
    </source>
</evidence>
<dbReference type="eggNOG" id="COG2244">
    <property type="taxonomic scope" value="Bacteria"/>
</dbReference>
<feature type="transmembrane region" description="Helical" evidence="6">
    <location>
        <begin position="27"/>
        <end position="51"/>
    </location>
</feature>
<keyword evidence="2" id="KW-1003">Cell membrane</keyword>
<feature type="transmembrane region" description="Helical" evidence="6">
    <location>
        <begin position="57"/>
        <end position="75"/>
    </location>
</feature>
<keyword evidence="4 6" id="KW-1133">Transmembrane helix</keyword>
<keyword evidence="3 6" id="KW-0812">Transmembrane</keyword>
<feature type="transmembrane region" description="Helical" evidence="6">
    <location>
        <begin position="263"/>
        <end position="289"/>
    </location>
</feature>
<proteinExistence type="predicted"/>
<keyword evidence="8" id="KW-1185">Reference proteome</keyword>
<dbReference type="PANTHER" id="PTHR30250:SF11">
    <property type="entry name" value="O-ANTIGEN TRANSPORTER-RELATED"/>
    <property type="match status" value="1"/>
</dbReference>
<evidence type="ECO:0000256" key="5">
    <source>
        <dbReference type="ARBA" id="ARBA00023136"/>
    </source>
</evidence>
<evidence type="ECO:0000313" key="7">
    <source>
        <dbReference type="EMBL" id="KEO50871.1"/>
    </source>
</evidence>
<comment type="subcellular location">
    <subcellularLocation>
        <location evidence="1">Cell membrane</location>
        <topology evidence="1">Multi-pass membrane protein</topology>
    </subcellularLocation>
</comment>
<feature type="transmembrane region" description="Helical" evidence="6">
    <location>
        <begin position="222"/>
        <end position="243"/>
    </location>
</feature>
<feature type="transmembrane region" description="Helical" evidence="6">
    <location>
        <begin position="96"/>
        <end position="118"/>
    </location>
</feature>
<feature type="transmembrane region" description="Helical" evidence="6">
    <location>
        <begin position="124"/>
        <end position="145"/>
    </location>
</feature>
<organism evidence="7 8">
    <name type="scientific">Thioclava pacifica DSM 10166</name>
    <dbReference type="NCBI Taxonomy" id="1353537"/>
    <lineage>
        <taxon>Bacteria</taxon>
        <taxon>Pseudomonadati</taxon>
        <taxon>Pseudomonadota</taxon>
        <taxon>Alphaproteobacteria</taxon>
        <taxon>Rhodobacterales</taxon>
        <taxon>Paracoccaceae</taxon>
        <taxon>Thioclava</taxon>
    </lineage>
</organism>
<evidence type="ECO:0000256" key="6">
    <source>
        <dbReference type="SAM" id="Phobius"/>
    </source>
</evidence>
<keyword evidence="5 6" id="KW-0472">Membrane</keyword>
<dbReference type="InterPro" id="IPR050833">
    <property type="entry name" value="Poly_Biosynth_Transport"/>
</dbReference>
<dbReference type="EMBL" id="AUND01000040">
    <property type="protein sequence ID" value="KEO50871.1"/>
    <property type="molecule type" value="Genomic_DNA"/>
</dbReference>
<dbReference type="GO" id="GO:0005886">
    <property type="term" value="C:plasma membrane"/>
    <property type="evidence" value="ECO:0007669"/>
    <property type="project" value="UniProtKB-SubCell"/>
</dbReference>
<gene>
    <name evidence="7" type="ORF">TP2_13365</name>
</gene>
<name>A0A074J0G5_9RHOB</name>
<dbReference type="STRING" id="1353537.TP2_13365"/>
<evidence type="ECO:0000313" key="8">
    <source>
        <dbReference type="Proteomes" id="UP000027432"/>
    </source>
</evidence>
<evidence type="ECO:0000256" key="4">
    <source>
        <dbReference type="ARBA" id="ARBA00022989"/>
    </source>
</evidence>
<evidence type="ECO:0000256" key="3">
    <source>
        <dbReference type="ARBA" id="ARBA00022692"/>
    </source>
</evidence>
<dbReference type="AlphaFoldDB" id="A0A074J0G5"/>
<protein>
    <recommendedName>
        <fullName evidence="9">Polysaccharide biosynthesis protein C-terminal domain-containing protein</fullName>
    </recommendedName>
</protein>
<evidence type="ECO:0000256" key="2">
    <source>
        <dbReference type="ARBA" id="ARBA00022475"/>
    </source>
</evidence>
<feature type="transmembrane region" description="Helical" evidence="6">
    <location>
        <begin position="373"/>
        <end position="395"/>
    </location>
</feature>
<feature type="transmembrane region" description="Helical" evidence="6">
    <location>
        <begin position="185"/>
        <end position="201"/>
    </location>
</feature>
<comment type="caution">
    <text evidence="7">The sequence shown here is derived from an EMBL/GenBank/DDBJ whole genome shotgun (WGS) entry which is preliminary data.</text>
</comment>
<dbReference type="RefSeq" id="WP_038079608.1">
    <property type="nucleotide sequence ID" value="NZ_AUND01000040.1"/>
</dbReference>
<dbReference type="PANTHER" id="PTHR30250">
    <property type="entry name" value="PST FAMILY PREDICTED COLANIC ACID TRANSPORTER"/>
    <property type="match status" value="1"/>
</dbReference>